<evidence type="ECO:0000313" key="3">
    <source>
        <dbReference type="EMBL" id="SPO01508.1"/>
    </source>
</evidence>
<proteinExistence type="predicted"/>
<keyword evidence="4" id="KW-1185">Reference proteome</keyword>
<dbReference type="PANTHER" id="PTHR24148:SF73">
    <property type="entry name" value="HET DOMAIN PROTEIN (AFU_ORTHOLOGUE AFUA_8G01020)"/>
    <property type="match status" value="1"/>
</dbReference>
<evidence type="ECO:0000259" key="2">
    <source>
        <dbReference type="Pfam" id="PF06985"/>
    </source>
</evidence>
<evidence type="ECO:0000256" key="1">
    <source>
        <dbReference type="SAM" id="MobiDB-lite"/>
    </source>
</evidence>
<dbReference type="Pfam" id="PF06985">
    <property type="entry name" value="HET"/>
    <property type="match status" value="1"/>
</dbReference>
<sequence>MENKKEYVESQTAVLAPLGQVLIRLSDENTQALLSFASDVLRSPESQAQAAVILKRLHALNAEIAPQFHPKQEAISGLPLRMILGTPTVELTSAPSIPSFLVVSYCWHYPGWPLADAATPIAPGWEVSRPMVDAVMGLRQSADEGVWLDRLCINQSSDTDKMSHIGAMDVVYRSARRMVILLEDVQLTPAEEAAGLAYAGFYADMSAGTVGMEGAARIKFIDEYFPSREKAYRDAGRADVLMGAHAFAMKMLGARWFSRAWCGHESRISRHGKVNNPMLLCFGHDGRVLSFEFRSIFYIAMYLSDQESVFDPTGNQSTLHEAMSDPKPRTLRQRWWRTEMLLPSSGDEVSTMQHLDVKDVMWIFSLLVIASGDLVPLALTGPRLKIPDGAGKETLSWVSGSMMGIIDYKMPATAPDSITAVTKDYVELDLIVFAAQPRPASPASLDVASRIVEEHELDMLARDFIAAADETIQSRFRVAAINSSGGSRPDAPLNGFVKAWLALAIDCGLQWILRFPDVMASGTASWDDGILGKDADARLTAAATSLLAHFDTPETKQDSDGATLHNAIRFMTCAVDPRICLLHTGPRRLPIGPFADGAEDFAITSPISDHSYIVVPAAIAHLPDWHHRAWVVEPFDPAAPPEDPATHLPRAPSEEESGKKPGELLAVEVYPILWADGSDRREKRDDARATWRLRKLNIFYRCQKLVKEADDVREEGDDKEVGEGKKKKRMVLVSNEVSDDDNKDDGPAAVLLKKQRVYGADDYDWRSITAAGIKWEEDSGLRPKPGGTAEGQVEAQAEGEN</sequence>
<organism evidence="3 4">
    <name type="scientific">Cephalotrichum gorgonifer</name>
    <dbReference type="NCBI Taxonomy" id="2041049"/>
    <lineage>
        <taxon>Eukaryota</taxon>
        <taxon>Fungi</taxon>
        <taxon>Dikarya</taxon>
        <taxon>Ascomycota</taxon>
        <taxon>Pezizomycotina</taxon>
        <taxon>Sordariomycetes</taxon>
        <taxon>Hypocreomycetidae</taxon>
        <taxon>Microascales</taxon>
        <taxon>Microascaceae</taxon>
        <taxon>Cephalotrichum</taxon>
    </lineage>
</organism>
<dbReference type="AlphaFoldDB" id="A0AAE8MXM0"/>
<dbReference type="PANTHER" id="PTHR24148">
    <property type="entry name" value="ANKYRIN REPEAT DOMAIN-CONTAINING PROTEIN 39 HOMOLOG-RELATED"/>
    <property type="match status" value="1"/>
</dbReference>
<feature type="region of interest" description="Disordered" evidence="1">
    <location>
        <begin position="776"/>
        <end position="801"/>
    </location>
</feature>
<protein>
    <recommendedName>
        <fullName evidence="2">Heterokaryon incompatibility domain-containing protein</fullName>
    </recommendedName>
</protein>
<dbReference type="InterPro" id="IPR052895">
    <property type="entry name" value="HetReg/Transcr_Mod"/>
</dbReference>
<feature type="compositionally biased region" description="Low complexity" evidence="1">
    <location>
        <begin position="786"/>
        <end position="801"/>
    </location>
</feature>
<reference evidence="3" key="1">
    <citation type="submission" date="2018-03" db="EMBL/GenBank/DDBJ databases">
        <authorList>
            <person name="Guldener U."/>
        </authorList>
    </citation>
    <scope>NUCLEOTIDE SEQUENCE</scope>
</reference>
<feature type="compositionally biased region" description="Basic and acidic residues" evidence="1">
    <location>
        <begin position="652"/>
        <end position="661"/>
    </location>
</feature>
<evidence type="ECO:0000313" key="4">
    <source>
        <dbReference type="Proteomes" id="UP001187682"/>
    </source>
</evidence>
<dbReference type="EMBL" id="ONZQ02000005">
    <property type="protein sequence ID" value="SPO01508.1"/>
    <property type="molecule type" value="Genomic_DNA"/>
</dbReference>
<name>A0AAE8MXM0_9PEZI</name>
<comment type="caution">
    <text evidence="3">The sequence shown here is derived from an EMBL/GenBank/DDBJ whole genome shotgun (WGS) entry which is preliminary data.</text>
</comment>
<accession>A0AAE8MXM0</accession>
<feature type="region of interest" description="Disordered" evidence="1">
    <location>
        <begin position="636"/>
        <end position="661"/>
    </location>
</feature>
<dbReference type="Proteomes" id="UP001187682">
    <property type="component" value="Unassembled WGS sequence"/>
</dbReference>
<gene>
    <name evidence="3" type="ORF">DNG_04181</name>
</gene>
<feature type="domain" description="Heterokaryon incompatibility" evidence="2">
    <location>
        <begin position="101"/>
        <end position="263"/>
    </location>
</feature>
<dbReference type="InterPro" id="IPR010730">
    <property type="entry name" value="HET"/>
</dbReference>